<accession>A0A7J8DBT9</accession>
<dbReference type="AlphaFoldDB" id="A0A7J8DBT9"/>
<gene>
    <name evidence="1" type="ORF">HJG59_009336</name>
</gene>
<dbReference type="Proteomes" id="UP000550707">
    <property type="component" value="Unassembled WGS sequence"/>
</dbReference>
<proteinExistence type="predicted"/>
<sequence>MECLTKKPNHQKWQAFTLLCFFNLLFEEPHFDGVTSSYLWARLEMKSIFLNHYYLPRNRLMRTWCVSLTMHGTSKLIIHNAVYPASILESGKSLRHLQISAPRVPRIPVAGWGRASDSCCSRMHRSP</sequence>
<name>A0A7J8DBT9_MOLMO</name>
<evidence type="ECO:0000313" key="2">
    <source>
        <dbReference type="Proteomes" id="UP000550707"/>
    </source>
</evidence>
<organism evidence="1 2">
    <name type="scientific">Molossus molossus</name>
    <name type="common">Pallas' mastiff bat</name>
    <name type="synonym">Vespertilio molossus</name>
    <dbReference type="NCBI Taxonomy" id="27622"/>
    <lineage>
        <taxon>Eukaryota</taxon>
        <taxon>Metazoa</taxon>
        <taxon>Chordata</taxon>
        <taxon>Craniata</taxon>
        <taxon>Vertebrata</taxon>
        <taxon>Euteleostomi</taxon>
        <taxon>Mammalia</taxon>
        <taxon>Eutheria</taxon>
        <taxon>Laurasiatheria</taxon>
        <taxon>Chiroptera</taxon>
        <taxon>Yangochiroptera</taxon>
        <taxon>Molossidae</taxon>
        <taxon>Molossus</taxon>
    </lineage>
</organism>
<comment type="caution">
    <text evidence="1">The sequence shown here is derived from an EMBL/GenBank/DDBJ whole genome shotgun (WGS) entry which is preliminary data.</text>
</comment>
<reference evidence="1 2" key="1">
    <citation type="journal article" date="2020" name="Nature">
        <title>Six reference-quality genomes reveal evolution of bat adaptations.</title>
        <authorList>
            <person name="Jebb D."/>
            <person name="Huang Z."/>
            <person name="Pippel M."/>
            <person name="Hughes G.M."/>
            <person name="Lavrichenko K."/>
            <person name="Devanna P."/>
            <person name="Winkler S."/>
            <person name="Jermiin L.S."/>
            <person name="Skirmuntt E.C."/>
            <person name="Katzourakis A."/>
            <person name="Burkitt-Gray L."/>
            <person name="Ray D.A."/>
            <person name="Sullivan K.A.M."/>
            <person name="Roscito J.G."/>
            <person name="Kirilenko B.M."/>
            <person name="Davalos L.M."/>
            <person name="Corthals A.P."/>
            <person name="Power M.L."/>
            <person name="Jones G."/>
            <person name="Ransome R.D."/>
            <person name="Dechmann D.K.N."/>
            <person name="Locatelli A.G."/>
            <person name="Puechmaille S.J."/>
            <person name="Fedrigo O."/>
            <person name="Jarvis E.D."/>
            <person name="Hiller M."/>
            <person name="Vernes S.C."/>
            <person name="Myers E.W."/>
            <person name="Teeling E.C."/>
        </authorList>
    </citation>
    <scope>NUCLEOTIDE SEQUENCE [LARGE SCALE GENOMIC DNA]</scope>
    <source>
        <strain evidence="1">MMolMol1</strain>
        <tissue evidence="1">Muscle</tissue>
    </source>
</reference>
<dbReference type="EMBL" id="JACASF010000018">
    <property type="protein sequence ID" value="KAF6420601.1"/>
    <property type="molecule type" value="Genomic_DNA"/>
</dbReference>
<evidence type="ECO:0000313" key="1">
    <source>
        <dbReference type="EMBL" id="KAF6420601.1"/>
    </source>
</evidence>
<dbReference type="InParanoid" id="A0A7J8DBT9"/>
<protein>
    <submittedName>
        <fullName evidence="1">Uncharacterized protein</fullName>
    </submittedName>
</protein>
<keyword evidence="2" id="KW-1185">Reference proteome</keyword>